<gene>
    <name evidence="4" type="primary">cysE_1</name>
    <name evidence="4" type="ORF">V202x_04120</name>
</gene>
<sequence>MCPKLIGTDISFQNPIRPKLTSGKILMATDFQQKERLPEITDRIVETYHELDRIHHLGHCPLPSQDAVIEAAQELKELIFPGYRRRQNLHMGNVVYHVGNIVDSLHDILTTQIGRALRHQYVQTHGADCEKLPSIDFEAEGQKKTMLFLETIPEIRRALSTDVQAALDGDPAASCADEIIFCYPGLEAITIYRIAHELYELDVPIIPRMLSEWAHSQTGIDIHPGATIGHSFFIDHGTGVVIGETCEIAEHVKVYQGVTLGAVSFPKDSEGRIIREQKRHPTIEKGVVIYANATILGGDTIIGQDAVIGASVSLMKSVVPNTIVTIEKPSLRFREAS</sequence>
<evidence type="ECO:0000313" key="4">
    <source>
        <dbReference type="EMBL" id="QDU07067.1"/>
    </source>
</evidence>
<name>A0A517WP81_9PLAN</name>
<protein>
    <submittedName>
        <fullName evidence="4">Serine acetyltransferase</fullName>
        <ecNumber evidence="4">2.3.1.30</ecNumber>
    </submittedName>
</protein>
<keyword evidence="3 4" id="KW-0012">Acyltransferase</keyword>
<dbReference type="PANTHER" id="PTHR42811">
    <property type="entry name" value="SERINE ACETYLTRANSFERASE"/>
    <property type="match status" value="1"/>
</dbReference>
<accession>A0A517WP81</accession>
<dbReference type="InterPro" id="IPR011004">
    <property type="entry name" value="Trimer_LpxA-like_sf"/>
</dbReference>
<dbReference type="InterPro" id="IPR042122">
    <property type="entry name" value="Ser_AcTrfase_N_sf"/>
</dbReference>
<evidence type="ECO:0000256" key="2">
    <source>
        <dbReference type="ARBA" id="ARBA00022679"/>
    </source>
</evidence>
<dbReference type="CDD" id="cd03354">
    <property type="entry name" value="LbH_SAT"/>
    <property type="match status" value="1"/>
</dbReference>
<dbReference type="Gene3D" id="1.10.3130.10">
    <property type="entry name" value="serine acetyltransferase, domain 1"/>
    <property type="match status" value="1"/>
</dbReference>
<keyword evidence="5" id="KW-1185">Reference proteome</keyword>
<keyword evidence="2 4" id="KW-0808">Transferase</keyword>
<reference evidence="4 5" key="1">
    <citation type="submission" date="2019-03" db="EMBL/GenBank/DDBJ databases">
        <title>Deep-cultivation of Planctomycetes and their phenomic and genomic characterization uncovers novel biology.</title>
        <authorList>
            <person name="Wiegand S."/>
            <person name="Jogler M."/>
            <person name="Boedeker C."/>
            <person name="Pinto D."/>
            <person name="Vollmers J."/>
            <person name="Rivas-Marin E."/>
            <person name="Kohn T."/>
            <person name="Peeters S.H."/>
            <person name="Heuer A."/>
            <person name="Rast P."/>
            <person name="Oberbeckmann S."/>
            <person name="Bunk B."/>
            <person name="Jeske O."/>
            <person name="Meyerdierks A."/>
            <person name="Storesund J.E."/>
            <person name="Kallscheuer N."/>
            <person name="Luecker S."/>
            <person name="Lage O.M."/>
            <person name="Pohl T."/>
            <person name="Merkel B.J."/>
            <person name="Hornburger P."/>
            <person name="Mueller R.-W."/>
            <person name="Bruemmer F."/>
            <person name="Labrenz M."/>
            <person name="Spormann A.M."/>
            <person name="Op den Camp H."/>
            <person name="Overmann J."/>
            <person name="Amann R."/>
            <person name="Jetten M.S.M."/>
            <person name="Mascher T."/>
            <person name="Medema M.H."/>
            <person name="Devos D.P."/>
            <person name="Kaster A.-K."/>
            <person name="Ovreas L."/>
            <person name="Rohde M."/>
            <person name="Galperin M.Y."/>
            <person name="Jogler C."/>
        </authorList>
    </citation>
    <scope>NUCLEOTIDE SEQUENCE [LARGE SCALE GENOMIC DNA]</scope>
    <source>
        <strain evidence="4 5">V202</strain>
    </source>
</reference>
<dbReference type="EMBL" id="CP037422">
    <property type="protein sequence ID" value="QDU07067.1"/>
    <property type="molecule type" value="Genomic_DNA"/>
</dbReference>
<keyword evidence="1" id="KW-0028">Amino-acid biosynthesis</keyword>
<dbReference type="EC" id="2.3.1.30" evidence="4"/>
<dbReference type="AlphaFoldDB" id="A0A517WP81"/>
<dbReference type="GO" id="GO:0008652">
    <property type="term" value="P:amino acid biosynthetic process"/>
    <property type="evidence" value="ECO:0007669"/>
    <property type="project" value="UniProtKB-KW"/>
</dbReference>
<evidence type="ECO:0000256" key="3">
    <source>
        <dbReference type="ARBA" id="ARBA00023315"/>
    </source>
</evidence>
<dbReference type="Proteomes" id="UP000318384">
    <property type="component" value="Chromosome"/>
</dbReference>
<dbReference type="InterPro" id="IPR045304">
    <property type="entry name" value="LbH_SAT"/>
</dbReference>
<dbReference type="Gene3D" id="2.160.10.10">
    <property type="entry name" value="Hexapeptide repeat proteins"/>
    <property type="match status" value="1"/>
</dbReference>
<evidence type="ECO:0000313" key="5">
    <source>
        <dbReference type="Proteomes" id="UP000318384"/>
    </source>
</evidence>
<evidence type="ECO:0000256" key="1">
    <source>
        <dbReference type="ARBA" id="ARBA00022605"/>
    </source>
</evidence>
<dbReference type="SUPFAM" id="SSF51161">
    <property type="entry name" value="Trimeric LpxA-like enzymes"/>
    <property type="match status" value="1"/>
</dbReference>
<organism evidence="4 5">
    <name type="scientific">Gimesia aquarii</name>
    <dbReference type="NCBI Taxonomy" id="2527964"/>
    <lineage>
        <taxon>Bacteria</taxon>
        <taxon>Pseudomonadati</taxon>
        <taxon>Planctomycetota</taxon>
        <taxon>Planctomycetia</taxon>
        <taxon>Planctomycetales</taxon>
        <taxon>Planctomycetaceae</taxon>
        <taxon>Gimesia</taxon>
    </lineage>
</organism>
<dbReference type="GO" id="GO:0009001">
    <property type="term" value="F:serine O-acetyltransferase activity"/>
    <property type="evidence" value="ECO:0007669"/>
    <property type="project" value="UniProtKB-EC"/>
</dbReference>
<proteinExistence type="predicted"/>